<dbReference type="PROSITE" id="PS50961">
    <property type="entry name" value="HTH_LA"/>
    <property type="match status" value="1"/>
</dbReference>
<gene>
    <name evidence="5" type="ORF">EV420DRAFT_1235147</name>
</gene>
<comment type="caution">
    <text evidence="5">The sequence shown here is derived from an EMBL/GenBank/DDBJ whole genome shotgun (WGS) entry which is preliminary data.</text>
</comment>
<dbReference type="GO" id="GO:0003677">
    <property type="term" value="F:DNA binding"/>
    <property type="evidence" value="ECO:0007669"/>
    <property type="project" value="UniProtKB-KW"/>
</dbReference>
<dbReference type="GO" id="GO:0010494">
    <property type="term" value="C:cytoplasmic stress granule"/>
    <property type="evidence" value="ECO:0007669"/>
    <property type="project" value="TreeGrafter"/>
</dbReference>
<dbReference type="SMART" id="SM00715">
    <property type="entry name" value="LA"/>
    <property type="match status" value="1"/>
</dbReference>
<dbReference type="Proteomes" id="UP001175211">
    <property type="component" value="Unassembled WGS sequence"/>
</dbReference>
<evidence type="ECO:0000256" key="3">
    <source>
        <dbReference type="SAM" id="MobiDB-lite"/>
    </source>
</evidence>
<dbReference type="SUPFAM" id="SSF46785">
    <property type="entry name" value="Winged helix' DNA-binding domain"/>
    <property type="match status" value="1"/>
</dbReference>
<feature type="non-terminal residue" evidence="5">
    <location>
        <position position="1"/>
    </location>
</feature>
<proteinExistence type="predicted"/>
<keyword evidence="5" id="KW-0238">DNA-binding</keyword>
<dbReference type="GeneID" id="85350122"/>
<keyword evidence="6" id="KW-1185">Reference proteome</keyword>
<dbReference type="Gene3D" id="1.10.10.10">
    <property type="entry name" value="Winged helix-like DNA-binding domain superfamily/Winged helix DNA-binding domain"/>
    <property type="match status" value="1"/>
</dbReference>
<dbReference type="GO" id="GO:0003723">
    <property type="term" value="F:RNA binding"/>
    <property type="evidence" value="ECO:0007669"/>
    <property type="project" value="UniProtKB-UniRule"/>
</dbReference>
<organism evidence="5 6">
    <name type="scientific">Armillaria tabescens</name>
    <name type="common">Ringless honey mushroom</name>
    <name type="synonym">Agaricus tabescens</name>
    <dbReference type="NCBI Taxonomy" id="1929756"/>
    <lineage>
        <taxon>Eukaryota</taxon>
        <taxon>Fungi</taxon>
        <taxon>Dikarya</taxon>
        <taxon>Basidiomycota</taxon>
        <taxon>Agaricomycotina</taxon>
        <taxon>Agaricomycetes</taxon>
        <taxon>Agaricomycetidae</taxon>
        <taxon>Agaricales</taxon>
        <taxon>Marasmiineae</taxon>
        <taxon>Physalacriaceae</taxon>
        <taxon>Desarmillaria</taxon>
    </lineage>
</organism>
<dbReference type="PANTHER" id="PTHR22792">
    <property type="entry name" value="LUPUS LA PROTEIN-RELATED"/>
    <property type="match status" value="1"/>
</dbReference>
<dbReference type="InterPro" id="IPR036388">
    <property type="entry name" value="WH-like_DNA-bd_sf"/>
</dbReference>
<feature type="domain" description="HTH La-type RNA-binding" evidence="4">
    <location>
        <begin position="6"/>
        <end position="99"/>
    </location>
</feature>
<evidence type="ECO:0000259" key="4">
    <source>
        <dbReference type="PROSITE" id="PS50961"/>
    </source>
</evidence>
<dbReference type="EMBL" id="JAUEPS010000048">
    <property type="protein sequence ID" value="KAK0446065.1"/>
    <property type="molecule type" value="Genomic_DNA"/>
</dbReference>
<dbReference type="GO" id="GO:0045727">
    <property type="term" value="P:positive regulation of translation"/>
    <property type="evidence" value="ECO:0007669"/>
    <property type="project" value="TreeGrafter"/>
</dbReference>
<dbReference type="AlphaFoldDB" id="A0AA39JNL8"/>
<dbReference type="PANTHER" id="PTHR22792:SF132">
    <property type="entry name" value="LA-RELATED PROTEIN 1"/>
    <property type="match status" value="1"/>
</dbReference>
<evidence type="ECO:0000313" key="6">
    <source>
        <dbReference type="Proteomes" id="UP001175211"/>
    </source>
</evidence>
<dbReference type="CDD" id="cd07323">
    <property type="entry name" value="LAM"/>
    <property type="match status" value="1"/>
</dbReference>
<dbReference type="GO" id="GO:0005829">
    <property type="term" value="C:cytosol"/>
    <property type="evidence" value="ECO:0007669"/>
    <property type="project" value="TreeGrafter"/>
</dbReference>
<dbReference type="InterPro" id="IPR006630">
    <property type="entry name" value="La_HTH"/>
</dbReference>
<name>A0AA39JNL8_ARMTA</name>
<feature type="non-terminal residue" evidence="5">
    <location>
        <position position="139"/>
    </location>
</feature>
<sequence length="139" mass="15826">PVTVLTFPLDSTRWYLLGQLEYYLSVQNMAQDLFLRRQMDAQGWIPISLIASFNRVRQITGGIDNGIVRDVLTLSMMVELHASGNYVRMVGWEQFVLPDAKESAISVGKLEHRVEVESEDAKDDEEEEEEDDVVFVMGS</sequence>
<dbReference type="Pfam" id="PF05383">
    <property type="entry name" value="La"/>
    <property type="match status" value="1"/>
</dbReference>
<reference evidence="5" key="1">
    <citation type="submission" date="2023-06" db="EMBL/GenBank/DDBJ databases">
        <authorList>
            <consortium name="Lawrence Berkeley National Laboratory"/>
            <person name="Ahrendt S."/>
            <person name="Sahu N."/>
            <person name="Indic B."/>
            <person name="Wong-Bajracharya J."/>
            <person name="Merenyi Z."/>
            <person name="Ke H.-M."/>
            <person name="Monk M."/>
            <person name="Kocsube S."/>
            <person name="Drula E."/>
            <person name="Lipzen A."/>
            <person name="Balint B."/>
            <person name="Henrissat B."/>
            <person name="Andreopoulos B."/>
            <person name="Martin F.M."/>
            <person name="Harder C.B."/>
            <person name="Rigling D."/>
            <person name="Ford K.L."/>
            <person name="Foster G.D."/>
            <person name="Pangilinan J."/>
            <person name="Papanicolaou A."/>
            <person name="Barry K."/>
            <person name="LaButti K."/>
            <person name="Viragh M."/>
            <person name="Koriabine M."/>
            <person name="Yan M."/>
            <person name="Riley R."/>
            <person name="Champramary S."/>
            <person name="Plett K.L."/>
            <person name="Tsai I.J."/>
            <person name="Slot J."/>
            <person name="Sipos G."/>
            <person name="Plett J."/>
            <person name="Nagy L.G."/>
            <person name="Grigoriev I.V."/>
        </authorList>
    </citation>
    <scope>NUCLEOTIDE SEQUENCE</scope>
    <source>
        <strain evidence="5">CCBAS 213</strain>
    </source>
</reference>
<evidence type="ECO:0000313" key="5">
    <source>
        <dbReference type="EMBL" id="KAK0446065.1"/>
    </source>
</evidence>
<evidence type="ECO:0000256" key="2">
    <source>
        <dbReference type="PROSITE-ProRule" id="PRU00332"/>
    </source>
</evidence>
<dbReference type="RefSeq" id="XP_060325706.1">
    <property type="nucleotide sequence ID" value="XM_060466574.1"/>
</dbReference>
<evidence type="ECO:0000256" key="1">
    <source>
        <dbReference type="ARBA" id="ARBA00022884"/>
    </source>
</evidence>
<dbReference type="InterPro" id="IPR045180">
    <property type="entry name" value="La_dom_prot"/>
</dbReference>
<keyword evidence="1 2" id="KW-0694">RNA-binding</keyword>
<accession>A0AA39JNL8</accession>
<dbReference type="InterPro" id="IPR036390">
    <property type="entry name" value="WH_DNA-bd_sf"/>
</dbReference>
<feature type="compositionally biased region" description="Acidic residues" evidence="3">
    <location>
        <begin position="117"/>
        <end position="133"/>
    </location>
</feature>
<feature type="region of interest" description="Disordered" evidence="3">
    <location>
        <begin position="116"/>
        <end position="139"/>
    </location>
</feature>
<protein>
    <submittedName>
        <fullName evidence="5">Winged helix DNA-binding domain-containing protein</fullName>
    </submittedName>
</protein>